<evidence type="ECO:0000313" key="3">
    <source>
        <dbReference type="Proteomes" id="UP000501690"/>
    </source>
</evidence>
<sequence>MFATSQDYQTRQSTTEEGNLSGPICTGHNQHTHTGNTRQPESQLKSSSCSSAISSHNSRDVILSHNSRNTTCFNPYPEPQLKGYVPSHNSRNPAIPPLKHHQKPCRSRIQIQQTNVAAAKSPSGGHMPPGAQHLRFILAAGTAWRQEPHRQAHSSQWPSVGQLSPDGFSSAAKRCISNSTLLLLGNFTQVLLLKPGINIYDIFPNYSNPSPSSYSLSRHKFLITCNNSSLAI</sequence>
<reference evidence="2 3" key="1">
    <citation type="submission" date="2019-04" db="EMBL/GenBank/DDBJ databases">
        <title>An improved genome assembly and genetic linkage map for asparagus bean, Vigna unguiculata ssp. sesquipedialis.</title>
        <authorList>
            <person name="Xia Q."/>
            <person name="Zhang R."/>
            <person name="Dong Y."/>
        </authorList>
    </citation>
    <scope>NUCLEOTIDE SEQUENCE [LARGE SCALE GENOMIC DNA]</scope>
    <source>
        <tissue evidence="2">Leaf</tissue>
    </source>
</reference>
<dbReference type="Proteomes" id="UP000501690">
    <property type="component" value="Linkage Group LG11"/>
</dbReference>
<evidence type="ECO:0000256" key="1">
    <source>
        <dbReference type="SAM" id="MobiDB-lite"/>
    </source>
</evidence>
<feature type="compositionally biased region" description="Low complexity" evidence="1">
    <location>
        <begin position="26"/>
        <end position="52"/>
    </location>
</feature>
<keyword evidence="3" id="KW-1185">Reference proteome</keyword>
<dbReference type="AlphaFoldDB" id="A0A4D6NPJ8"/>
<feature type="compositionally biased region" description="Polar residues" evidence="1">
    <location>
        <begin position="1"/>
        <end position="18"/>
    </location>
</feature>
<dbReference type="EMBL" id="CP039355">
    <property type="protein sequence ID" value="QCE14922.1"/>
    <property type="molecule type" value="Genomic_DNA"/>
</dbReference>
<proteinExistence type="predicted"/>
<gene>
    <name evidence="2" type="ORF">DEO72_LG11g1928</name>
</gene>
<name>A0A4D6NPJ8_VIGUN</name>
<protein>
    <submittedName>
        <fullName evidence="2">Uncharacterized protein</fullName>
    </submittedName>
</protein>
<accession>A0A4D6NPJ8</accession>
<organism evidence="2 3">
    <name type="scientific">Vigna unguiculata</name>
    <name type="common">Cowpea</name>
    <dbReference type="NCBI Taxonomy" id="3917"/>
    <lineage>
        <taxon>Eukaryota</taxon>
        <taxon>Viridiplantae</taxon>
        <taxon>Streptophyta</taxon>
        <taxon>Embryophyta</taxon>
        <taxon>Tracheophyta</taxon>
        <taxon>Spermatophyta</taxon>
        <taxon>Magnoliopsida</taxon>
        <taxon>eudicotyledons</taxon>
        <taxon>Gunneridae</taxon>
        <taxon>Pentapetalae</taxon>
        <taxon>rosids</taxon>
        <taxon>fabids</taxon>
        <taxon>Fabales</taxon>
        <taxon>Fabaceae</taxon>
        <taxon>Papilionoideae</taxon>
        <taxon>50 kb inversion clade</taxon>
        <taxon>NPAAA clade</taxon>
        <taxon>indigoferoid/millettioid clade</taxon>
        <taxon>Phaseoleae</taxon>
        <taxon>Vigna</taxon>
    </lineage>
</organism>
<evidence type="ECO:0000313" key="2">
    <source>
        <dbReference type="EMBL" id="QCE14922.1"/>
    </source>
</evidence>
<feature type="region of interest" description="Disordered" evidence="1">
    <location>
        <begin position="1"/>
        <end position="52"/>
    </location>
</feature>